<evidence type="ECO:0000256" key="3">
    <source>
        <dbReference type="ARBA" id="ARBA00023163"/>
    </source>
</evidence>
<dbReference type="PANTHER" id="PTHR47506:SF7">
    <property type="entry name" value="TRANSCRIPTIONAL REGULATORY PROTEIN"/>
    <property type="match status" value="1"/>
</dbReference>
<dbReference type="SUPFAM" id="SSF46689">
    <property type="entry name" value="Homeodomain-like"/>
    <property type="match status" value="1"/>
</dbReference>
<dbReference type="AlphaFoldDB" id="A0A4Q7Z5C8"/>
<keyword evidence="1" id="KW-0805">Transcription regulation</keyword>
<dbReference type="Pfam" id="PF00440">
    <property type="entry name" value="TetR_N"/>
    <property type="match status" value="1"/>
</dbReference>
<dbReference type="InterPro" id="IPR001647">
    <property type="entry name" value="HTH_TetR"/>
</dbReference>
<dbReference type="Proteomes" id="UP000292423">
    <property type="component" value="Unassembled WGS sequence"/>
</dbReference>
<reference evidence="6 7" key="1">
    <citation type="submission" date="2019-02" db="EMBL/GenBank/DDBJ databases">
        <title>Genomic Encyclopedia of Type Strains, Phase IV (KMG-IV): sequencing the most valuable type-strain genomes for metagenomic binning, comparative biology and taxonomic classification.</title>
        <authorList>
            <person name="Goeker M."/>
        </authorList>
    </citation>
    <scope>NUCLEOTIDE SEQUENCE [LARGE SCALE GENOMIC DNA]</scope>
    <source>
        <strain evidence="6 7">DSM 105135</strain>
    </source>
</reference>
<feature type="domain" description="HTH tetR-type" evidence="5">
    <location>
        <begin position="9"/>
        <end position="69"/>
    </location>
</feature>
<keyword evidence="3" id="KW-0804">Transcription</keyword>
<sequence length="188" mass="20046">MRYPPEYKAAARARLIEAGGALAKKEGFNNTGMDALTAAAGVTTGAFYSQFKSKAELLHAIVDHELSRTLQAFSGKSSRELQRVLGWYLSPRHAAHPEEGCPIPALGPEIARADDATRQRFEELLKQLADTLEPVTTDRTQAWAVLAQAVGGVILARAVLNPETQGEILGAVQAAALLAVTDKVAAQS</sequence>
<organism evidence="6 7">
    <name type="scientific">Fluviicoccus keumensis</name>
    <dbReference type="NCBI Taxonomy" id="1435465"/>
    <lineage>
        <taxon>Bacteria</taxon>
        <taxon>Pseudomonadati</taxon>
        <taxon>Pseudomonadota</taxon>
        <taxon>Gammaproteobacteria</taxon>
        <taxon>Moraxellales</taxon>
        <taxon>Moraxellaceae</taxon>
        <taxon>Fluviicoccus</taxon>
    </lineage>
</organism>
<name>A0A4Q7Z5C8_9GAMM</name>
<dbReference type="GO" id="GO:0003677">
    <property type="term" value="F:DNA binding"/>
    <property type="evidence" value="ECO:0007669"/>
    <property type="project" value="UniProtKB-UniRule"/>
</dbReference>
<dbReference type="SUPFAM" id="SSF48498">
    <property type="entry name" value="Tetracyclin repressor-like, C-terminal domain"/>
    <property type="match status" value="1"/>
</dbReference>
<dbReference type="PRINTS" id="PR00455">
    <property type="entry name" value="HTHTETR"/>
</dbReference>
<dbReference type="RefSeq" id="WP_130413348.1">
    <property type="nucleotide sequence ID" value="NZ_SHKX01000012.1"/>
</dbReference>
<dbReference type="PANTHER" id="PTHR47506">
    <property type="entry name" value="TRANSCRIPTIONAL REGULATORY PROTEIN"/>
    <property type="match status" value="1"/>
</dbReference>
<dbReference type="InterPro" id="IPR009057">
    <property type="entry name" value="Homeodomain-like_sf"/>
</dbReference>
<protein>
    <submittedName>
        <fullName evidence="6">TetR family transcriptional regulator</fullName>
    </submittedName>
</protein>
<evidence type="ECO:0000256" key="1">
    <source>
        <dbReference type="ARBA" id="ARBA00023015"/>
    </source>
</evidence>
<evidence type="ECO:0000256" key="2">
    <source>
        <dbReference type="ARBA" id="ARBA00023125"/>
    </source>
</evidence>
<evidence type="ECO:0000259" key="5">
    <source>
        <dbReference type="PROSITE" id="PS50977"/>
    </source>
</evidence>
<evidence type="ECO:0000313" key="7">
    <source>
        <dbReference type="Proteomes" id="UP000292423"/>
    </source>
</evidence>
<accession>A0A4Q7Z5C8</accession>
<evidence type="ECO:0000256" key="4">
    <source>
        <dbReference type="PROSITE-ProRule" id="PRU00335"/>
    </source>
</evidence>
<keyword evidence="7" id="KW-1185">Reference proteome</keyword>
<feature type="DNA-binding region" description="H-T-H motif" evidence="4">
    <location>
        <begin position="32"/>
        <end position="51"/>
    </location>
</feature>
<dbReference type="EMBL" id="SHKX01000012">
    <property type="protein sequence ID" value="RZU45224.1"/>
    <property type="molecule type" value="Genomic_DNA"/>
</dbReference>
<dbReference type="PROSITE" id="PS50977">
    <property type="entry name" value="HTH_TETR_2"/>
    <property type="match status" value="1"/>
</dbReference>
<comment type="caution">
    <text evidence="6">The sequence shown here is derived from an EMBL/GenBank/DDBJ whole genome shotgun (WGS) entry which is preliminary data.</text>
</comment>
<dbReference type="Gene3D" id="1.10.10.60">
    <property type="entry name" value="Homeodomain-like"/>
    <property type="match status" value="1"/>
</dbReference>
<dbReference type="InterPro" id="IPR036271">
    <property type="entry name" value="Tet_transcr_reg_TetR-rel_C_sf"/>
</dbReference>
<evidence type="ECO:0000313" key="6">
    <source>
        <dbReference type="EMBL" id="RZU45224.1"/>
    </source>
</evidence>
<dbReference type="OrthoDB" id="9798857at2"/>
<proteinExistence type="predicted"/>
<gene>
    <name evidence="6" type="ORF">EV700_2039</name>
</gene>
<dbReference type="Gene3D" id="1.10.357.10">
    <property type="entry name" value="Tetracycline Repressor, domain 2"/>
    <property type="match status" value="1"/>
</dbReference>
<keyword evidence="2 4" id="KW-0238">DNA-binding</keyword>